<accession>A0A7Y0FSJ2</accession>
<name>A0A7Y0FSJ2_9FLAO</name>
<reference evidence="1 2" key="1">
    <citation type="submission" date="2020-04" db="EMBL/GenBank/DDBJ databases">
        <title>Chryseobacterium sp. RP-3-3 sp. nov., isolated from Jeju soil.</title>
        <authorList>
            <person name="Dahal R.H."/>
        </authorList>
    </citation>
    <scope>NUCLEOTIDE SEQUENCE [LARGE SCALE GENOMIC DNA]</scope>
    <source>
        <strain evidence="1 2">RP-3-3</strain>
    </source>
</reference>
<comment type="caution">
    <text evidence="1">The sequence shown here is derived from an EMBL/GenBank/DDBJ whole genome shotgun (WGS) entry which is preliminary data.</text>
</comment>
<sequence>MRRIVILQFFFFFIPTNAQTIITGLEYIVVKDEAVMYIDNVALPPNFSKVDHDHGSNSSANNSIPRIGKLKNTNFPKASRNKKRRLQAKDDSSAKIEVTYKPQESGTSISVASNHQIIALNSHSQLKVMGVIEDTKYNYFQILWYNRKISEKTNFFAEQYICYKPSRAPPFS</sequence>
<evidence type="ECO:0000313" key="1">
    <source>
        <dbReference type="EMBL" id="NML70815.1"/>
    </source>
</evidence>
<proteinExistence type="predicted"/>
<keyword evidence="2" id="KW-1185">Reference proteome</keyword>
<dbReference type="Proteomes" id="UP000544054">
    <property type="component" value="Unassembled WGS sequence"/>
</dbReference>
<dbReference type="AlphaFoldDB" id="A0A7Y0FSJ2"/>
<protein>
    <submittedName>
        <fullName evidence="1">Uncharacterized protein</fullName>
    </submittedName>
</protein>
<dbReference type="EMBL" id="JABBGI010000016">
    <property type="protein sequence ID" value="NML70815.1"/>
    <property type="molecule type" value="Genomic_DNA"/>
</dbReference>
<evidence type="ECO:0000313" key="2">
    <source>
        <dbReference type="Proteomes" id="UP000544054"/>
    </source>
</evidence>
<organism evidence="1 2">
    <name type="scientific">Chryseobacterium antibioticum</name>
    <dbReference type="NCBI Taxonomy" id="2728847"/>
    <lineage>
        <taxon>Bacteria</taxon>
        <taxon>Pseudomonadati</taxon>
        <taxon>Bacteroidota</taxon>
        <taxon>Flavobacteriia</taxon>
        <taxon>Flavobacteriales</taxon>
        <taxon>Weeksellaceae</taxon>
        <taxon>Chryseobacterium group</taxon>
        <taxon>Chryseobacterium</taxon>
    </lineage>
</organism>
<gene>
    <name evidence="1" type="ORF">HHL23_13565</name>
</gene>